<dbReference type="FunFam" id="3.40.50.300:FF:000042">
    <property type="entry name" value="Maltose/maltodextrin ABC transporter, ATP-binding protein"/>
    <property type="match status" value="1"/>
</dbReference>
<dbReference type="Gene3D" id="2.40.50.100">
    <property type="match status" value="1"/>
</dbReference>
<dbReference type="Pfam" id="PF00005">
    <property type="entry name" value="ABC_tran"/>
    <property type="match status" value="1"/>
</dbReference>
<dbReference type="InterPro" id="IPR017871">
    <property type="entry name" value="ABC_transporter-like_CS"/>
</dbReference>
<keyword evidence="5 7" id="KW-0067">ATP-binding</keyword>
<dbReference type="SMART" id="SM00382">
    <property type="entry name" value="AAA"/>
    <property type="match status" value="1"/>
</dbReference>
<dbReference type="AlphaFoldDB" id="A0A2S9IJB4"/>
<dbReference type="GO" id="GO:0005524">
    <property type="term" value="F:ATP binding"/>
    <property type="evidence" value="ECO:0007669"/>
    <property type="project" value="UniProtKB-KW"/>
</dbReference>
<gene>
    <name evidence="7" type="ORF">C5748_25990</name>
</gene>
<dbReference type="NCBIfam" id="NF008653">
    <property type="entry name" value="PRK11650.1"/>
    <property type="match status" value="1"/>
</dbReference>
<keyword evidence="3" id="KW-0813">Transport</keyword>
<dbReference type="InterPro" id="IPR012340">
    <property type="entry name" value="NA-bd_OB-fold"/>
</dbReference>
<dbReference type="CDD" id="cd03301">
    <property type="entry name" value="ABC_MalK_N"/>
    <property type="match status" value="1"/>
</dbReference>
<dbReference type="PANTHER" id="PTHR43875:SF3">
    <property type="entry name" value="MALTOSE_MALTODEXTRIN IMPORT ATP-BINDING PROTEIN MALK"/>
    <property type="match status" value="1"/>
</dbReference>
<dbReference type="GO" id="GO:0055052">
    <property type="term" value="C:ATP-binding cassette (ABC) transporter complex, substrate-binding subunit-containing"/>
    <property type="evidence" value="ECO:0007669"/>
    <property type="project" value="TreeGrafter"/>
</dbReference>
<dbReference type="Proteomes" id="UP000239434">
    <property type="component" value="Unassembled WGS sequence"/>
</dbReference>
<evidence type="ECO:0000256" key="1">
    <source>
        <dbReference type="ARBA" id="ARBA00004417"/>
    </source>
</evidence>
<accession>A0A2S9IJB4</accession>
<dbReference type="InterPro" id="IPR047641">
    <property type="entry name" value="ABC_transpr_MalK/UgpC-like"/>
</dbReference>
<dbReference type="GO" id="GO:1990060">
    <property type="term" value="C:maltose transport complex"/>
    <property type="evidence" value="ECO:0007669"/>
    <property type="project" value="TreeGrafter"/>
</dbReference>
<dbReference type="InterPro" id="IPR003439">
    <property type="entry name" value="ABC_transporter-like_ATP-bd"/>
</dbReference>
<feature type="domain" description="ABC transporter" evidence="6">
    <location>
        <begin position="4"/>
        <end position="234"/>
    </location>
</feature>
<keyword evidence="4" id="KW-0547">Nucleotide-binding</keyword>
<dbReference type="SUPFAM" id="SSF50331">
    <property type="entry name" value="MOP-like"/>
    <property type="match status" value="1"/>
</dbReference>
<evidence type="ECO:0000256" key="2">
    <source>
        <dbReference type="ARBA" id="ARBA00005417"/>
    </source>
</evidence>
<dbReference type="Gene3D" id="3.40.50.300">
    <property type="entry name" value="P-loop containing nucleotide triphosphate hydrolases"/>
    <property type="match status" value="1"/>
</dbReference>
<dbReference type="InterPro" id="IPR003593">
    <property type="entry name" value="AAA+_ATPase"/>
</dbReference>
<name>A0A2S9IJB4_9HYPH</name>
<evidence type="ECO:0000256" key="4">
    <source>
        <dbReference type="ARBA" id="ARBA00022741"/>
    </source>
</evidence>
<evidence type="ECO:0000256" key="3">
    <source>
        <dbReference type="ARBA" id="ARBA00022448"/>
    </source>
</evidence>
<dbReference type="GO" id="GO:0015423">
    <property type="term" value="F:ABC-type maltose transporter activity"/>
    <property type="evidence" value="ECO:0007669"/>
    <property type="project" value="TreeGrafter"/>
</dbReference>
<dbReference type="EMBL" id="PVBR01000037">
    <property type="protein sequence ID" value="PRD40621.1"/>
    <property type="molecule type" value="Genomic_DNA"/>
</dbReference>
<dbReference type="InterPro" id="IPR027417">
    <property type="entry name" value="P-loop_NTPase"/>
</dbReference>
<reference evidence="7 8" key="1">
    <citation type="submission" date="2018-02" db="EMBL/GenBank/DDBJ databases">
        <title>The draft genome of Phyllobacterium sp. 1N-3.</title>
        <authorList>
            <person name="Liu L."/>
            <person name="Li L."/>
            <person name="Zhang X."/>
            <person name="Wang T."/>
            <person name="Liang L."/>
        </authorList>
    </citation>
    <scope>NUCLEOTIDE SEQUENCE [LARGE SCALE GENOMIC DNA]</scope>
    <source>
        <strain evidence="7 8">1N-3</strain>
    </source>
</reference>
<evidence type="ECO:0000313" key="7">
    <source>
        <dbReference type="EMBL" id="PRD40621.1"/>
    </source>
</evidence>
<dbReference type="Gene3D" id="2.40.50.140">
    <property type="entry name" value="Nucleic acid-binding proteins"/>
    <property type="match status" value="1"/>
</dbReference>
<dbReference type="PROSITE" id="PS00211">
    <property type="entry name" value="ABC_TRANSPORTER_1"/>
    <property type="match status" value="1"/>
</dbReference>
<dbReference type="Pfam" id="PF08402">
    <property type="entry name" value="TOBE_2"/>
    <property type="match status" value="1"/>
</dbReference>
<protein>
    <submittedName>
        <fullName evidence="7">ABC transporter ATP-binding protein</fullName>
    </submittedName>
</protein>
<dbReference type="InterPro" id="IPR008995">
    <property type="entry name" value="Mo/tungstate-bd_C_term_dom"/>
</dbReference>
<organism evidence="7 8">
    <name type="scientific">Phyllobacterium phragmitis</name>
    <dbReference type="NCBI Taxonomy" id="2670329"/>
    <lineage>
        <taxon>Bacteria</taxon>
        <taxon>Pseudomonadati</taxon>
        <taxon>Pseudomonadota</taxon>
        <taxon>Alphaproteobacteria</taxon>
        <taxon>Hyphomicrobiales</taxon>
        <taxon>Phyllobacteriaceae</taxon>
        <taxon>Phyllobacterium</taxon>
    </lineage>
</organism>
<dbReference type="GO" id="GO:0016887">
    <property type="term" value="F:ATP hydrolysis activity"/>
    <property type="evidence" value="ECO:0007669"/>
    <property type="project" value="InterPro"/>
</dbReference>
<dbReference type="RefSeq" id="WP_105745790.1">
    <property type="nucleotide sequence ID" value="NZ_PVBR01000037.1"/>
</dbReference>
<keyword evidence="8" id="KW-1185">Reference proteome</keyword>
<dbReference type="InterPro" id="IPR013611">
    <property type="entry name" value="Transp-assoc_OB_typ2"/>
</dbReference>
<dbReference type="InterPro" id="IPR015855">
    <property type="entry name" value="ABC_transpr_MalK-like"/>
</dbReference>
<evidence type="ECO:0000259" key="6">
    <source>
        <dbReference type="PROSITE" id="PS50893"/>
    </source>
</evidence>
<dbReference type="PROSITE" id="PS50893">
    <property type="entry name" value="ABC_TRANSPORTER_2"/>
    <property type="match status" value="1"/>
</dbReference>
<dbReference type="SUPFAM" id="SSF52540">
    <property type="entry name" value="P-loop containing nucleoside triphosphate hydrolases"/>
    <property type="match status" value="1"/>
</dbReference>
<dbReference type="PANTHER" id="PTHR43875">
    <property type="entry name" value="MALTODEXTRIN IMPORT ATP-BINDING PROTEIN MSMX"/>
    <property type="match status" value="1"/>
</dbReference>
<proteinExistence type="inferred from homology"/>
<comment type="caution">
    <text evidence="7">The sequence shown here is derived from an EMBL/GenBank/DDBJ whole genome shotgun (WGS) entry which is preliminary data.</text>
</comment>
<evidence type="ECO:0000256" key="5">
    <source>
        <dbReference type="ARBA" id="ARBA00022840"/>
    </source>
</evidence>
<sequence length="362" mass="39118">MGRITLEKITKSFGAVKVLQSIDLDIRDGEFVVFVGPSGCGKSTLLRQIAGLDKPTSGDICIDGKLVTDVPAADRGLAMVFQSYALYPHMSVKQNLAFGLENARMPKIEIERRIAEAARMLEIGDYLDRRPGQLSGGQRQRVAIGRAIVRNPTAFLLDEPLSNLDAELRISMRAELSALHKRLQTTMIYVTHDQIEAMTLANRIVVLRKGRIEQVGTPLELYNTPANRFVAGFIGAPSMNFLSGSIVAAGGEGTTVTVLGEETLTLPRKADDDMTEQAITVGVRPQHIRLAGPDEPGIGAKVDLVEGLGSETVVHARVSTGERLLAVLAGQHALASGEEIRLTFDAKDLHLFDKDGSRLSGT</sequence>
<comment type="similarity">
    <text evidence="2">Belongs to the ABC transporter superfamily.</text>
</comment>
<comment type="subcellular location">
    <subcellularLocation>
        <location evidence="1">Cell inner membrane</location>
        <topology evidence="1">Peripheral membrane protein</topology>
    </subcellularLocation>
</comment>
<evidence type="ECO:0000313" key="8">
    <source>
        <dbReference type="Proteomes" id="UP000239434"/>
    </source>
</evidence>